<dbReference type="STRING" id="15368.A0A0Q3G955"/>
<dbReference type="Gramene" id="KQK07879">
    <property type="protein sequence ID" value="KQK07879"/>
    <property type="gene ID" value="BRADI_2g38192v3"/>
</dbReference>
<protein>
    <submittedName>
        <fullName evidence="6 7">Uncharacterized protein</fullName>
    </submittedName>
</protein>
<feature type="domain" description="Disease resistance protein winged helix" evidence="4">
    <location>
        <begin position="489"/>
        <end position="549"/>
    </location>
</feature>
<feature type="domain" description="Disease resistance R13L4/SHOC-2-like LRR" evidence="5">
    <location>
        <begin position="625"/>
        <end position="850"/>
    </location>
</feature>
<dbReference type="InterPro" id="IPR055414">
    <property type="entry name" value="LRR_R13L4/SHOC2-like"/>
</dbReference>
<keyword evidence="2" id="KW-0611">Plant defense</keyword>
<gene>
    <name evidence="6" type="ORF">BRADI_2g38192v3</name>
</gene>
<reference evidence="6 7" key="1">
    <citation type="journal article" date="2010" name="Nature">
        <title>Genome sequencing and analysis of the model grass Brachypodium distachyon.</title>
        <authorList>
            <consortium name="International Brachypodium Initiative"/>
        </authorList>
    </citation>
    <scope>NUCLEOTIDE SEQUENCE [LARGE SCALE GENOMIC DNA]</scope>
    <source>
        <strain evidence="6 7">Bd21</strain>
    </source>
</reference>
<dbReference type="Pfam" id="PF00931">
    <property type="entry name" value="NB-ARC"/>
    <property type="match status" value="1"/>
</dbReference>
<dbReference type="InterPro" id="IPR032675">
    <property type="entry name" value="LRR_dom_sf"/>
</dbReference>
<name>A0A0Q3G955_BRADI</name>
<organism evidence="6">
    <name type="scientific">Brachypodium distachyon</name>
    <name type="common">Purple false brome</name>
    <name type="synonym">Trachynia distachya</name>
    <dbReference type="NCBI Taxonomy" id="15368"/>
    <lineage>
        <taxon>Eukaryota</taxon>
        <taxon>Viridiplantae</taxon>
        <taxon>Streptophyta</taxon>
        <taxon>Embryophyta</taxon>
        <taxon>Tracheophyta</taxon>
        <taxon>Spermatophyta</taxon>
        <taxon>Magnoliopsida</taxon>
        <taxon>Liliopsida</taxon>
        <taxon>Poales</taxon>
        <taxon>Poaceae</taxon>
        <taxon>BOP clade</taxon>
        <taxon>Pooideae</taxon>
        <taxon>Stipodae</taxon>
        <taxon>Brachypodieae</taxon>
        <taxon>Brachypodium</taxon>
    </lineage>
</organism>
<dbReference type="PANTHER" id="PTHR36766:SF64">
    <property type="entry name" value="OS12G0206100 PROTEIN"/>
    <property type="match status" value="1"/>
</dbReference>
<dbReference type="EMBL" id="CM000881">
    <property type="protein sequence ID" value="KQK07879.1"/>
    <property type="molecule type" value="Genomic_DNA"/>
</dbReference>
<dbReference type="InterPro" id="IPR002182">
    <property type="entry name" value="NB-ARC"/>
</dbReference>
<reference evidence="7" key="3">
    <citation type="submission" date="2018-08" db="UniProtKB">
        <authorList>
            <consortium name="EnsemblPlants"/>
        </authorList>
    </citation>
    <scope>IDENTIFICATION</scope>
    <source>
        <strain evidence="7">cv. Bd21</strain>
    </source>
</reference>
<dbReference type="InterPro" id="IPR042197">
    <property type="entry name" value="Apaf_helical"/>
</dbReference>
<dbReference type="Gene3D" id="3.80.10.10">
    <property type="entry name" value="Ribonuclease Inhibitor"/>
    <property type="match status" value="2"/>
</dbReference>
<reference evidence="6" key="2">
    <citation type="submission" date="2017-06" db="EMBL/GenBank/DDBJ databases">
        <title>WGS assembly of Brachypodium distachyon.</title>
        <authorList>
            <consortium name="The International Brachypodium Initiative"/>
            <person name="Lucas S."/>
            <person name="Harmon-Smith M."/>
            <person name="Lail K."/>
            <person name="Tice H."/>
            <person name="Grimwood J."/>
            <person name="Bruce D."/>
            <person name="Barry K."/>
            <person name="Shu S."/>
            <person name="Lindquist E."/>
            <person name="Wang M."/>
            <person name="Pitluck S."/>
            <person name="Vogel J.P."/>
            <person name="Garvin D.F."/>
            <person name="Mockler T.C."/>
            <person name="Schmutz J."/>
            <person name="Rokhsar D."/>
            <person name="Bevan M.W."/>
        </authorList>
    </citation>
    <scope>NUCLEOTIDE SEQUENCE</scope>
    <source>
        <strain evidence="6">Bd21</strain>
    </source>
</reference>
<dbReference type="PRINTS" id="PR00364">
    <property type="entry name" value="DISEASERSIST"/>
</dbReference>
<evidence type="ECO:0000256" key="2">
    <source>
        <dbReference type="ARBA" id="ARBA00022821"/>
    </source>
</evidence>
<dbReference type="InParanoid" id="A0A0Q3G955"/>
<dbReference type="SUPFAM" id="SSF52058">
    <property type="entry name" value="L domain-like"/>
    <property type="match status" value="2"/>
</dbReference>
<proteinExistence type="predicted"/>
<keyword evidence="8" id="KW-1185">Reference proteome</keyword>
<dbReference type="ExpressionAtlas" id="A0A0Q3G955">
    <property type="expression patterns" value="baseline"/>
</dbReference>
<evidence type="ECO:0000313" key="6">
    <source>
        <dbReference type="EMBL" id="KQK07879.1"/>
    </source>
</evidence>
<evidence type="ECO:0000259" key="3">
    <source>
        <dbReference type="Pfam" id="PF00931"/>
    </source>
</evidence>
<dbReference type="Gene3D" id="1.10.10.10">
    <property type="entry name" value="Winged helix-like DNA-binding domain superfamily/Winged helix DNA-binding domain"/>
    <property type="match status" value="1"/>
</dbReference>
<feature type="domain" description="NB-ARC" evidence="3">
    <location>
        <begin position="232"/>
        <end position="404"/>
    </location>
</feature>
<evidence type="ECO:0000259" key="4">
    <source>
        <dbReference type="Pfam" id="PF23559"/>
    </source>
</evidence>
<evidence type="ECO:0000259" key="5">
    <source>
        <dbReference type="Pfam" id="PF23598"/>
    </source>
</evidence>
<dbReference type="Pfam" id="PF23598">
    <property type="entry name" value="LRR_14"/>
    <property type="match status" value="1"/>
</dbReference>
<dbReference type="OrthoDB" id="686389at2759"/>
<feature type="non-terminal residue" evidence="6">
    <location>
        <position position="1241"/>
    </location>
</feature>
<dbReference type="GO" id="GO:0098542">
    <property type="term" value="P:defense response to other organism"/>
    <property type="evidence" value="ECO:0000318"/>
    <property type="project" value="GO_Central"/>
</dbReference>
<dbReference type="Gene3D" id="3.40.50.300">
    <property type="entry name" value="P-loop containing nucleotide triphosphate hydrolases"/>
    <property type="match status" value="1"/>
</dbReference>
<dbReference type="InterPro" id="IPR027417">
    <property type="entry name" value="P-loop_NTPase"/>
</dbReference>
<dbReference type="GO" id="GO:0043531">
    <property type="term" value="F:ADP binding"/>
    <property type="evidence" value="ECO:0007669"/>
    <property type="project" value="InterPro"/>
</dbReference>
<dbReference type="PANTHER" id="PTHR36766">
    <property type="entry name" value="PLANT BROAD-SPECTRUM MILDEW RESISTANCE PROTEIN RPW8"/>
    <property type="match status" value="1"/>
</dbReference>
<dbReference type="InterPro" id="IPR058922">
    <property type="entry name" value="WHD_DRP"/>
</dbReference>
<evidence type="ECO:0000313" key="8">
    <source>
        <dbReference type="Proteomes" id="UP000008810"/>
    </source>
</evidence>
<sequence>MEAALGAASGLVSGVVKQLSDELVEAYVASAQLGLNSDNIKRDLMYTQGLLHEARQRGAADNPGLQGLLQQLAAKADKAEDALDELHYFIIQDQLDGTQYAVPDLGDGLHGHACHGRHALRHTVGNCLACFSCSCTMQDDDDDDAGAATGTNKHYSGVNDGPADKLPFDRVAMSKKIKSAIEEIHSLCEPVSELLKIIPRHSSSTAIVNLKRPLIGSTVAQDTLYGRRAIFEKTVDDITNAINSSETLFVLPIVGPGGIGKTTLAQHLYNDKRVQEHFPVRVWVCVSTDFDVLKLSQQILSLIEGSNIANPTTSLDQLQVSIAQRLKSKRFLVVFDDIWECNSQGWENLLAPFMKGEAKGNMVLATTRFPSKADIVKTTDPIALKGLEPDEFFTFFEAFIFEGKKPEYYQDDLTGLGRDIAKRLKGSPLAAKTIGRILKKELSQEHWIGVLENNEWQKQKNVDDIMPSLRISYDYLPFHLKKCFPYFALFPEDYRFRNLEITNFWIAIGIIDKYENYMEELVDNGFLVKENDRWLNQYYVMHDLLHELARSVSSQECLNIYSGESFRADDIPKSIRHLSITMEDRYEENFRGEMVKLRTKVDIVNLRALMIFRQYGDTIDEILKDILKEINGLRVLFVVVKSTESLPRNLSKVIHLRYLKISTNGVRTEVILPSTLSRFYHLELLDLRGWYGSDKLPKDMSRLVNLRHLFAGNELHSKVPEVGKMKCLQELKKFCVKKESVGFELSELGELADLGGELGIYNLEKVATKEESMKAKLVSKGDLKELKLVWGLRRHLKESGVLDGTTEPSDVLDGLEPHPNVRSLVIKNHRGLTDGVSWVTPPPFGQLLHLMSLTLIRIYGLVQIRPGVGAVTDKSFMQLKQIVLDTLPELTEWVGVPNALPFSRLEKIFCRECPKLSTLPFLLECSTGSYNHLLELEIKSCPKLFLPHMPHTSTLTRVYVSGSPGRMEYARHGLSLTSYRCALAWHNMASKLENITFVGRSTIPGAELPKLTSLRKLGIHEPNILIYEEPSILSMKLLSNLTSLTSLELVDCTNITMDGFNPLITAVNLKELVVYNTTENGPRSVAADLLSELAIATTRRRGKLLLPPAVDSFQLKVLCVDTISAALAAPICSLFASTLHTLQFKFDERMESLTEEEENALQLLTSLQKLEFYECPGLPSLPQRLHSVSSLRTLQVFYCPEIRSLPEEGINTSLREITIMECSPELKEQAKKLKRTNQDLQ</sequence>
<dbReference type="Gene3D" id="1.10.8.430">
    <property type="entry name" value="Helical domain of apoptotic protease-activating factors"/>
    <property type="match status" value="1"/>
</dbReference>
<dbReference type="SUPFAM" id="SSF52540">
    <property type="entry name" value="P-loop containing nucleoside triphosphate hydrolases"/>
    <property type="match status" value="1"/>
</dbReference>
<accession>A0A0Q3G955</accession>
<dbReference type="Pfam" id="PF23559">
    <property type="entry name" value="WHD_DRP"/>
    <property type="match status" value="1"/>
</dbReference>
<evidence type="ECO:0000256" key="1">
    <source>
        <dbReference type="ARBA" id="ARBA00022737"/>
    </source>
</evidence>
<keyword evidence="1" id="KW-0677">Repeat</keyword>
<dbReference type="Proteomes" id="UP000008810">
    <property type="component" value="Chromosome 2"/>
</dbReference>
<evidence type="ECO:0000313" key="7">
    <source>
        <dbReference type="EnsemblPlants" id="KQK07879"/>
    </source>
</evidence>
<dbReference type="AlphaFoldDB" id="A0A0Q3G955"/>
<dbReference type="EnsemblPlants" id="KQK07879">
    <property type="protein sequence ID" value="KQK07879"/>
    <property type="gene ID" value="BRADI_2g38192v3"/>
</dbReference>
<dbReference type="InterPro" id="IPR036388">
    <property type="entry name" value="WH-like_DNA-bd_sf"/>
</dbReference>